<proteinExistence type="inferred from homology"/>
<feature type="domain" description="Thiamine pyrophosphate enzyme TPP-binding" evidence="5">
    <location>
        <begin position="378"/>
        <end position="523"/>
    </location>
</feature>
<dbReference type="InterPro" id="IPR000399">
    <property type="entry name" value="TPP-bd_CS"/>
</dbReference>
<dbReference type="InterPro" id="IPR012000">
    <property type="entry name" value="Thiamin_PyroP_enz_cen_dom"/>
</dbReference>
<dbReference type="InterPro" id="IPR011766">
    <property type="entry name" value="TPP_enzyme_TPP-bd"/>
</dbReference>
<dbReference type="NCBIfam" id="NF006187">
    <property type="entry name" value="PRK08322.1"/>
    <property type="match status" value="1"/>
</dbReference>
<feature type="domain" description="Thiamine pyrophosphate enzyme N-terminal TPP-binding" evidence="6">
    <location>
        <begin position="1"/>
        <end position="117"/>
    </location>
</feature>
<dbReference type="PANTHER" id="PTHR18968">
    <property type="entry name" value="THIAMINE PYROPHOSPHATE ENZYMES"/>
    <property type="match status" value="1"/>
</dbReference>
<sequence>MNASDLFVKALENEGVEFIFGLPGEENIDFLNALTKSSIKFIVTRHEQAAGFMAATYGRLTGCPGVVLSTLGPGATNLMTAVAYAHLGGMPIFILTGQKPIQENEQMRFQLIDVVAMMKPVTKFSKQASFSTSIPAMVREAFKISTQERPGAVHVELPEDVAQEEVEVEIFPVIFDSLPVANEDAILQAVDLIRSAKNPLILIGASANRPGVHEALEKFIALHGFYFFNTQLGKGLVDERSPYYLGTAALSKDDFIHAALSEVDLIINVGHDVVEKPPFLMGQGDQKVIHLDYGPAKIDQEYYPQLSVVGDIATSIDHVSAGLDLGEKKSFPSLKAARVQIKELLSRYDEDDRFPILPQRLVNIVRNILEADDVVTLDNGMYKLWFARHYCTYKPNTLLLDNALASMGAGLPSAIAAKLVHPDKKVVSISGDGGFMMNSQELETAVRLQLDLIIIVLRDNAYGMIRWKQESMGFENYGLDFGNPDFVKYAESYGVSGYRPDSVAAFEDTLHRALHTSGIHLIDLEIDYSLNQHLGKDA</sequence>
<organism evidence="7 8">
    <name type="scientific">Sphingobacterium alkalisoli</name>
    <dbReference type="NCBI Taxonomy" id="1874115"/>
    <lineage>
        <taxon>Bacteria</taxon>
        <taxon>Pseudomonadati</taxon>
        <taxon>Bacteroidota</taxon>
        <taxon>Sphingobacteriia</taxon>
        <taxon>Sphingobacteriales</taxon>
        <taxon>Sphingobacteriaceae</taxon>
        <taxon>Sphingobacterium</taxon>
    </lineage>
</organism>
<dbReference type="Pfam" id="PF02775">
    <property type="entry name" value="TPP_enzyme_C"/>
    <property type="match status" value="1"/>
</dbReference>
<evidence type="ECO:0000313" key="7">
    <source>
        <dbReference type="EMBL" id="TJY67857.1"/>
    </source>
</evidence>
<gene>
    <name evidence="7" type="ORF">FAZ19_00920</name>
</gene>
<dbReference type="SUPFAM" id="SSF52467">
    <property type="entry name" value="DHS-like NAD/FAD-binding domain"/>
    <property type="match status" value="1"/>
</dbReference>
<evidence type="ECO:0000256" key="1">
    <source>
        <dbReference type="ARBA" id="ARBA00007812"/>
    </source>
</evidence>
<dbReference type="FunFam" id="3.40.50.970:FF:000007">
    <property type="entry name" value="Acetolactate synthase"/>
    <property type="match status" value="1"/>
</dbReference>
<protein>
    <submittedName>
        <fullName evidence="7">Acetolactate synthase large subunit</fullName>
    </submittedName>
</protein>
<dbReference type="GO" id="GO:0000287">
    <property type="term" value="F:magnesium ion binding"/>
    <property type="evidence" value="ECO:0007669"/>
    <property type="project" value="InterPro"/>
</dbReference>
<dbReference type="GO" id="GO:0003984">
    <property type="term" value="F:acetolactate synthase activity"/>
    <property type="evidence" value="ECO:0007669"/>
    <property type="project" value="TreeGrafter"/>
</dbReference>
<comment type="caution">
    <text evidence="7">The sequence shown here is derived from an EMBL/GenBank/DDBJ whole genome shotgun (WGS) entry which is preliminary data.</text>
</comment>
<dbReference type="GO" id="GO:0009099">
    <property type="term" value="P:L-valine biosynthetic process"/>
    <property type="evidence" value="ECO:0007669"/>
    <property type="project" value="TreeGrafter"/>
</dbReference>
<dbReference type="InterPro" id="IPR045229">
    <property type="entry name" value="TPP_enz"/>
</dbReference>
<dbReference type="Gene3D" id="3.40.50.1220">
    <property type="entry name" value="TPP-binding domain"/>
    <property type="match status" value="1"/>
</dbReference>
<dbReference type="CDD" id="cd07035">
    <property type="entry name" value="TPP_PYR_POX_like"/>
    <property type="match status" value="1"/>
</dbReference>
<name>A0A4U0H7P3_9SPHI</name>
<dbReference type="EMBL" id="SUKA01000001">
    <property type="protein sequence ID" value="TJY67857.1"/>
    <property type="molecule type" value="Genomic_DNA"/>
</dbReference>
<evidence type="ECO:0000256" key="3">
    <source>
        <dbReference type="RuleBase" id="RU362132"/>
    </source>
</evidence>
<dbReference type="InterPro" id="IPR029035">
    <property type="entry name" value="DHS-like_NAD/FAD-binding_dom"/>
</dbReference>
<dbReference type="PANTHER" id="PTHR18968:SF129">
    <property type="entry name" value="ACETOLACTATE SYNTHASE"/>
    <property type="match status" value="1"/>
</dbReference>
<dbReference type="Gene3D" id="3.40.50.970">
    <property type="match status" value="2"/>
</dbReference>
<dbReference type="GO" id="GO:0030976">
    <property type="term" value="F:thiamine pyrophosphate binding"/>
    <property type="evidence" value="ECO:0007669"/>
    <property type="project" value="InterPro"/>
</dbReference>
<dbReference type="RefSeq" id="WP_136818724.1">
    <property type="nucleotide sequence ID" value="NZ_BMJX01000001.1"/>
</dbReference>
<dbReference type="Proteomes" id="UP000309872">
    <property type="component" value="Unassembled WGS sequence"/>
</dbReference>
<feature type="domain" description="Thiamine pyrophosphate enzyme central" evidence="4">
    <location>
        <begin position="188"/>
        <end position="317"/>
    </location>
</feature>
<evidence type="ECO:0000313" key="8">
    <source>
        <dbReference type="Proteomes" id="UP000309872"/>
    </source>
</evidence>
<dbReference type="GO" id="GO:0005948">
    <property type="term" value="C:acetolactate synthase complex"/>
    <property type="evidence" value="ECO:0007669"/>
    <property type="project" value="TreeGrafter"/>
</dbReference>
<dbReference type="AlphaFoldDB" id="A0A4U0H7P3"/>
<dbReference type="SUPFAM" id="SSF52518">
    <property type="entry name" value="Thiamin diphosphate-binding fold (THDP-binding)"/>
    <property type="match status" value="2"/>
</dbReference>
<dbReference type="PROSITE" id="PS00187">
    <property type="entry name" value="TPP_ENZYMES"/>
    <property type="match status" value="1"/>
</dbReference>
<evidence type="ECO:0000256" key="2">
    <source>
        <dbReference type="ARBA" id="ARBA00023052"/>
    </source>
</evidence>
<comment type="similarity">
    <text evidence="1 3">Belongs to the TPP enzyme family.</text>
</comment>
<accession>A0A4U0H7P3</accession>
<dbReference type="GO" id="GO:0050660">
    <property type="term" value="F:flavin adenine dinucleotide binding"/>
    <property type="evidence" value="ECO:0007669"/>
    <property type="project" value="TreeGrafter"/>
</dbReference>
<dbReference type="Pfam" id="PF00205">
    <property type="entry name" value="TPP_enzyme_M"/>
    <property type="match status" value="1"/>
</dbReference>
<dbReference type="OrthoDB" id="4494979at2"/>
<dbReference type="InterPro" id="IPR012001">
    <property type="entry name" value="Thiamin_PyroP_enz_TPP-bd_dom"/>
</dbReference>
<evidence type="ECO:0000259" key="6">
    <source>
        <dbReference type="Pfam" id="PF02776"/>
    </source>
</evidence>
<reference evidence="7 8" key="1">
    <citation type="submission" date="2019-04" db="EMBL/GenBank/DDBJ databases">
        <title>Sphingobacterium olei sp. nov., isolated from oil-contaminated soil.</title>
        <authorList>
            <person name="Liu B."/>
        </authorList>
    </citation>
    <scope>NUCLEOTIDE SEQUENCE [LARGE SCALE GENOMIC DNA]</scope>
    <source>
        <strain evidence="7 8">Y3L14</strain>
    </source>
</reference>
<keyword evidence="8" id="KW-1185">Reference proteome</keyword>
<evidence type="ECO:0000259" key="5">
    <source>
        <dbReference type="Pfam" id="PF02775"/>
    </source>
</evidence>
<dbReference type="GO" id="GO:0009097">
    <property type="term" value="P:isoleucine biosynthetic process"/>
    <property type="evidence" value="ECO:0007669"/>
    <property type="project" value="TreeGrafter"/>
</dbReference>
<dbReference type="Pfam" id="PF02776">
    <property type="entry name" value="TPP_enzyme_N"/>
    <property type="match status" value="1"/>
</dbReference>
<keyword evidence="2 3" id="KW-0786">Thiamine pyrophosphate</keyword>
<dbReference type="InterPro" id="IPR029061">
    <property type="entry name" value="THDP-binding"/>
</dbReference>
<evidence type="ECO:0000259" key="4">
    <source>
        <dbReference type="Pfam" id="PF00205"/>
    </source>
</evidence>